<organism evidence="9 10">
    <name type="scientific">Williamwhitmania taraxaci</name>
    <dbReference type="NCBI Taxonomy" id="1640674"/>
    <lineage>
        <taxon>Bacteria</taxon>
        <taxon>Pseudomonadati</taxon>
        <taxon>Bacteroidota</taxon>
        <taxon>Bacteroidia</taxon>
        <taxon>Bacteroidales</taxon>
        <taxon>Williamwhitmaniaceae</taxon>
        <taxon>Williamwhitmania</taxon>
    </lineage>
</organism>
<evidence type="ECO:0000256" key="5">
    <source>
        <dbReference type="ARBA" id="ARBA00022692"/>
    </source>
</evidence>
<dbReference type="Proteomes" id="UP000199452">
    <property type="component" value="Unassembled WGS sequence"/>
</dbReference>
<dbReference type="STRING" id="1640674.SAMN05216323_100766"/>
<evidence type="ECO:0000256" key="8">
    <source>
        <dbReference type="SAM" id="SignalP"/>
    </source>
</evidence>
<dbReference type="GO" id="GO:0009279">
    <property type="term" value="C:cell outer membrane"/>
    <property type="evidence" value="ECO:0007669"/>
    <property type="project" value="UniProtKB-SubCell"/>
</dbReference>
<feature type="chain" id="PRO_5011631726" evidence="8">
    <location>
        <begin position="20"/>
        <end position="473"/>
    </location>
</feature>
<dbReference type="InterPro" id="IPR003423">
    <property type="entry name" value="OMP_efflux"/>
</dbReference>
<dbReference type="GO" id="GO:0015562">
    <property type="term" value="F:efflux transmembrane transporter activity"/>
    <property type="evidence" value="ECO:0007669"/>
    <property type="project" value="InterPro"/>
</dbReference>
<keyword evidence="4" id="KW-1134">Transmembrane beta strand</keyword>
<keyword evidence="3" id="KW-0813">Transport</keyword>
<dbReference type="InterPro" id="IPR051906">
    <property type="entry name" value="TolC-like"/>
</dbReference>
<dbReference type="PANTHER" id="PTHR30026:SF5">
    <property type="entry name" value="ABC-TYPE EFFLUX SYSTEM SECRETIN COMPONENT"/>
    <property type="match status" value="1"/>
</dbReference>
<reference evidence="9 10" key="1">
    <citation type="submission" date="2016-09" db="EMBL/GenBank/DDBJ databases">
        <authorList>
            <person name="Capua I."/>
            <person name="De Benedictis P."/>
            <person name="Joannis T."/>
            <person name="Lombin L.H."/>
            <person name="Cattoli G."/>
        </authorList>
    </citation>
    <scope>NUCLEOTIDE SEQUENCE [LARGE SCALE GENOMIC DNA]</scope>
    <source>
        <strain evidence="9 10">A7P-90m</strain>
    </source>
</reference>
<evidence type="ECO:0000256" key="1">
    <source>
        <dbReference type="ARBA" id="ARBA00004442"/>
    </source>
</evidence>
<dbReference type="EMBL" id="FMYP01000007">
    <property type="protein sequence ID" value="SDB89747.1"/>
    <property type="molecule type" value="Genomic_DNA"/>
</dbReference>
<evidence type="ECO:0000256" key="7">
    <source>
        <dbReference type="ARBA" id="ARBA00023237"/>
    </source>
</evidence>
<dbReference type="Gene3D" id="1.20.1600.10">
    <property type="entry name" value="Outer membrane efflux proteins (OEP)"/>
    <property type="match status" value="1"/>
</dbReference>
<evidence type="ECO:0000313" key="9">
    <source>
        <dbReference type="EMBL" id="SDB89747.1"/>
    </source>
</evidence>
<keyword evidence="7" id="KW-0998">Cell outer membrane</keyword>
<feature type="signal peptide" evidence="8">
    <location>
        <begin position="1"/>
        <end position="19"/>
    </location>
</feature>
<name>A0A1G6H641_9BACT</name>
<dbReference type="PANTHER" id="PTHR30026">
    <property type="entry name" value="OUTER MEMBRANE PROTEIN TOLC"/>
    <property type="match status" value="1"/>
</dbReference>
<dbReference type="Pfam" id="PF02321">
    <property type="entry name" value="OEP"/>
    <property type="match status" value="1"/>
</dbReference>
<dbReference type="SUPFAM" id="SSF56954">
    <property type="entry name" value="Outer membrane efflux proteins (OEP)"/>
    <property type="match status" value="1"/>
</dbReference>
<proteinExistence type="inferred from homology"/>
<accession>A0A1G6H641</accession>
<evidence type="ECO:0000256" key="6">
    <source>
        <dbReference type="ARBA" id="ARBA00023136"/>
    </source>
</evidence>
<sequence length="473" mass="52258">MTKSGLLLIPMLAVFSLSAQEVTPSDTTRLTFGEALRQMQSGNQLIWAANEEVKEKQYDKKATQGLFMPKIQLIGAYTILDDDVSLDLTGLKTGISDFAAALPPTLKPYIGALATKVPDSYTLQEQKFGILSVGAAMPLYAGGKIRTANKAASVRVKEAEEKLTEQSASLITELTTRYYGLRLAEDVITVRKEVLTGMESHVKQAESLTKNGMIASAEKLHAEVYRAEAFRALQGSVRDADIVRSALASTLGGPIIVYPTSGLFYTTNIESADFFRQQALANNPKLRQVAVNKELIDLKIKGEKENYLPTIALMGSKELYSNGMNSLVPDWFVGVGLNYTLFDGLARTRKVQAARSLGKRVDNIEEKAKTDIQVQVSSLYSQLMKTQEQLESIETSLAFANEYLRVREKSFSAGFATSLDVVDAQLNLAKVKIERLNLIYNYDITLAQLLEASGQSQQIEKYQTNAIQERYEK</sequence>
<keyword evidence="5" id="KW-0812">Transmembrane</keyword>
<comment type="subcellular location">
    <subcellularLocation>
        <location evidence="1">Cell outer membrane</location>
    </subcellularLocation>
</comment>
<evidence type="ECO:0000256" key="4">
    <source>
        <dbReference type="ARBA" id="ARBA00022452"/>
    </source>
</evidence>
<comment type="similarity">
    <text evidence="2">Belongs to the outer membrane factor (OMF) (TC 1.B.17) family.</text>
</comment>
<evidence type="ECO:0000256" key="3">
    <source>
        <dbReference type="ARBA" id="ARBA00022448"/>
    </source>
</evidence>
<dbReference type="GO" id="GO:0015288">
    <property type="term" value="F:porin activity"/>
    <property type="evidence" value="ECO:0007669"/>
    <property type="project" value="TreeGrafter"/>
</dbReference>
<keyword evidence="8" id="KW-0732">Signal</keyword>
<keyword evidence="10" id="KW-1185">Reference proteome</keyword>
<protein>
    <submittedName>
        <fullName evidence="9">Outer membrane protein TolC</fullName>
    </submittedName>
</protein>
<evidence type="ECO:0000313" key="10">
    <source>
        <dbReference type="Proteomes" id="UP000199452"/>
    </source>
</evidence>
<dbReference type="GO" id="GO:1990281">
    <property type="term" value="C:efflux pump complex"/>
    <property type="evidence" value="ECO:0007669"/>
    <property type="project" value="TreeGrafter"/>
</dbReference>
<keyword evidence="6" id="KW-0472">Membrane</keyword>
<gene>
    <name evidence="9" type="ORF">SAMN05216323_100766</name>
</gene>
<dbReference type="AlphaFoldDB" id="A0A1G6H641"/>
<evidence type="ECO:0000256" key="2">
    <source>
        <dbReference type="ARBA" id="ARBA00007613"/>
    </source>
</evidence>